<dbReference type="Pfam" id="PF13411">
    <property type="entry name" value="MerR_1"/>
    <property type="match status" value="1"/>
</dbReference>
<keyword evidence="3" id="KW-0238">DNA-binding</keyword>
<protein>
    <submittedName>
        <fullName evidence="6">MerR family transcriptional regulator</fullName>
    </submittedName>
</protein>
<dbReference type="EMBL" id="AUZY01011155">
    <property type="protein sequence ID" value="EQD35833.1"/>
    <property type="molecule type" value="Genomic_DNA"/>
</dbReference>
<sequence>MTYRPLTIGRIARSAGVNIETIRYYQRRGLVREPPRPAVGYRHYPAETVTYICFIKHAQRLGFTLREIGELLKLNDGHCADVHSLVEGKCERIRAQVRDLKALSASLRRLADLCGSAPDGVAPEACPIIHALADGAEGGAERDEAVVRHTVRSTDPPQLPNTRLSRREVSAAALDSASGYRV</sequence>
<evidence type="ECO:0000256" key="1">
    <source>
        <dbReference type="ARBA" id="ARBA00022491"/>
    </source>
</evidence>
<organism evidence="6">
    <name type="scientific">mine drainage metagenome</name>
    <dbReference type="NCBI Taxonomy" id="410659"/>
    <lineage>
        <taxon>unclassified sequences</taxon>
        <taxon>metagenomes</taxon>
        <taxon>ecological metagenomes</taxon>
    </lineage>
</organism>
<dbReference type="PANTHER" id="PTHR30204:SF69">
    <property type="entry name" value="MERR-FAMILY TRANSCRIPTIONAL REGULATOR"/>
    <property type="match status" value="1"/>
</dbReference>
<dbReference type="GO" id="GO:0003700">
    <property type="term" value="F:DNA-binding transcription factor activity"/>
    <property type="evidence" value="ECO:0007669"/>
    <property type="project" value="InterPro"/>
</dbReference>
<reference evidence="6" key="1">
    <citation type="submission" date="2013-08" db="EMBL/GenBank/DDBJ databases">
        <authorList>
            <person name="Mendez C."/>
            <person name="Richter M."/>
            <person name="Ferrer M."/>
            <person name="Sanchez J."/>
        </authorList>
    </citation>
    <scope>NUCLEOTIDE SEQUENCE</scope>
</reference>
<proteinExistence type="predicted"/>
<dbReference type="Gene3D" id="1.10.1660.10">
    <property type="match status" value="1"/>
</dbReference>
<dbReference type="InterPro" id="IPR000551">
    <property type="entry name" value="MerR-type_HTH_dom"/>
</dbReference>
<dbReference type="SMART" id="SM00422">
    <property type="entry name" value="HTH_MERR"/>
    <property type="match status" value="1"/>
</dbReference>
<evidence type="ECO:0000256" key="4">
    <source>
        <dbReference type="ARBA" id="ARBA00023163"/>
    </source>
</evidence>
<evidence type="ECO:0000259" key="5">
    <source>
        <dbReference type="PROSITE" id="PS50937"/>
    </source>
</evidence>
<keyword evidence="4" id="KW-0804">Transcription</keyword>
<accession>T0YRQ8</accession>
<reference evidence="6" key="2">
    <citation type="journal article" date="2014" name="ISME J.">
        <title>Microbial stratification in low pH oxic and suboxic macroscopic growths along an acid mine drainage.</title>
        <authorList>
            <person name="Mendez-Garcia C."/>
            <person name="Mesa V."/>
            <person name="Sprenger R.R."/>
            <person name="Richter M."/>
            <person name="Diez M.S."/>
            <person name="Solano J."/>
            <person name="Bargiela R."/>
            <person name="Golyshina O.V."/>
            <person name="Manteca A."/>
            <person name="Ramos J.L."/>
            <person name="Gallego J.R."/>
            <person name="Llorente I."/>
            <person name="Martins Dos Santos V.A."/>
            <person name="Jensen O.N."/>
            <person name="Pelaez A.I."/>
            <person name="Sanchez J."/>
            <person name="Ferrer M."/>
        </authorList>
    </citation>
    <scope>NUCLEOTIDE SEQUENCE</scope>
</reference>
<evidence type="ECO:0000256" key="3">
    <source>
        <dbReference type="ARBA" id="ARBA00023125"/>
    </source>
</evidence>
<dbReference type="PANTHER" id="PTHR30204">
    <property type="entry name" value="REDOX-CYCLING DRUG-SENSING TRANSCRIPTIONAL ACTIVATOR SOXR"/>
    <property type="match status" value="1"/>
</dbReference>
<dbReference type="InterPro" id="IPR009061">
    <property type="entry name" value="DNA-bd_dom_put_sf"/>
</dbReference>
<dbReference type="PROSITE" id="PS50937">
    <property type="entry name" value="HTH_MERR_2"/>
    <property type="match status" value="1"/>
</dbReference>
<dbReference type="PROSITE" id="PS00552">
    <property type="entry name" value="HTH_MERR_1"/>
    <property type="match status" value="1"/>
</dbReference>
<keyword evidence="2" id="KW-0805">Transcription regulation</keyword>
<dbReference type="InterPro" id="IPR047057">
    <property type="entry name" value="MerR_fam"/>
</dbReference>
<feature type="domain" description="HTH merR-type" evidence="5">
    <location>
        <begin position="5"/>
        <end position="74"/>
    </location>
</feature>
<dbReference type="GO" id="GO:0003677">
    <property type="term" value="F:DNA binding"/>
    <property type="evidence" value="ECO:0007669"/>
    <property type="project" value="UniProtKB-KW"/>
</dbReference>
<evidence type="ECO:0000313" key="6">
    <source>
        <dbReference type="EMBL" id="EQD35833.1"/>
    </source>
</evidence>
<gene>
    <name evidence="6" type="ORF">B1B_16738</name>
</gene>
<comment type="caution">
    <text evidence="6">The sequence shown here is derived from an EMBL/GenBank/DDBJ whole genome shotgun (WGS) entry which is preliminary data.</text>
</comment>
<evidence type="ECO:0000256" key="2">
    <source>
        <dbReference type="ARBA" id="ARBA00023015"/>
    </source>
</evidence>
<dbReference type="AlphaFoldDB" id="T0YRQ8"/>
<name>T0YRQ8_9ZZZZ</name>
<keyword evidence="1" id="KW-0678">Repressor</keyword>
<dbReference type="SUPFAM" id="SSF46955">
    <property type="entry name" value="Putative DNA-binding domain"/>
    <property type="match status" value="1"/>
</dbReference>
<dbReference type="PRINTS" id="PR00040">
    <property type="entry name" value="HTHMERR"/>
</dbReference>